<dbReference type="STRING" id="234267.Acid_3520"/>
<dbReference type="GO" id="GO:0006352">
    <property type="term" value="P:DNA-templated transcription initiation"/>
    <property type="evidence" value="ECO:0007669"/>
    <property type="project" value="InterPro"/>
</dbReference>
<dbReference type="InterPro" id="IPR007627">
    <property type="entry name" value="RNA_pol_sigma70_r2"/>
</dbReference>
<keyword evidence="2" id="KW-0805">Transcription regulation</keyword>
<feature type="domain" description="RNA polymerase sigma factor 70 region 4 type 2" evidence="7">
    <location>
        <begin position="118"/>
        <end position="169"/>
    </location>
</feature>
<dbReference type="InterPro" id="IPR013324">
    <property type="entry name" value="RNA_pol_sigma_r3/r4-like"/>
</dbReference>
<dbReference type="SUPFAM" id="SSF88659">
    <property type="entry name" value="Sigma3 and sigma4 domains of RNA polymerase sigma factors"/>
    <property type="match status" value="1"/>
</dbReference>
<dbReference type="InterPro" id="IPR013325">
    <property type="entry name" value="RNA_pol_sigma_r2"/>
</dbReference>
<dbReference type="eggNOG" id="COG1595">
    <property type="taxonomic scope" value="Bacteria"/>
</dbReference>
<dbReference type="CDD" id="cd06171">
    <property type="entry name" value="Sigma70_r4"/>
    <property type="match status" value="1"/>
</dbReference>
<dbReference type="Gene3D" id="1.10.10.10">
    <property type="entry name" value="Winged helix-like DNA-binding domain superfamily/Winged helix DNA-binding domain"/>
    <property type="match status" value="1"/>
</dbReference>
<keyword evidence="4" id="KW-0238">DNA-binding</keyword>
<dbReference type="SUPFAM" id="SSF88946">
    <property type="entry name" value="Sigma2 domain of RNA polymerase sigma factors"/>
    <property type="match status" value="1"/>
</dbReference>
<protein>
    <submittedName>
        <fullName evidence="8">RNA polymerase, sigma-24 subunit, ECF subfamily</fullName>
    </submittedName>
</protein>
<proteinExistence type="inferred from homology"/>
<dbReference type="Pfam" id="PF04542">
    <property type="entry name" value="Sigma70_r2"/>
    <property type="match status" value="1"/>
</dbReference>
<name>Q020Z7_SOLUE</name>
<keyword evidence="3" id="KW-0731">Sigma factor</keyword>
<dbReference type="NCBIfam" id="TIGR02937">
    <property type="entry name" value="sigma70-ECF"/>
    <property type="match status" value="1"/>
</dbReference>
<organism evidence="8">
    <name type="scientific">Solibacter usitatus (strain Ellin6076)</name>
    <dbReference type="NCBI Taxonomy" id="234267"/>
    <lineage>
        <taxon>Bacteria</taxon>
        <taxon>Pseudomonadati</taxon>
        <taxon>Acidobacteriota</taxon>
        <taxon>Terriglobia</taxon>
        <taxon>Bryobacterales</taxon>
        <taxon>Solibacteraceae</taxon>
        <taxon>Candidatus Solibacter</taxon>
    </lineage>
</organism>
<dbReference type="GO" id="GO:0016987">
    <property type="term" value="F:sigma factor activity"/>
    <property type="evidence" value="ECO:0007669"/>
    <property type="project" value="UniProtKB-KW"/>
</dbReference>
<dbReference type="KEGG" id="sus:Acid_3520"/>
<dbReference type="Gene3D" id="1.10.1740.10">
    <property type="match status" value="1"/>
</dbReference>
<evidence type="ECO:0000256" key="4">
    <source>
        <dbReference type="ARBA" id="ARBA00023125"/>
    </source>
</evidence>
<dbReference type="InterPro" id="IPR036388">
    <property type="entry name" value="WH-like_DNA-bd_sf"/>
</dbReference>
<dbReference type="PANTHER" id="PTHR43133">
    <property type="entry name" value="RNA POLYMERASE ECF-TYPE SIGMA FACTO"/>
    <property type="match status" value="1"/>
</dbReference>
<dbReference type="InterPro" id="IPR014284">
    <property type="entry name" value="RNA_pol_sigma-70_dom"/>
</dbReference>
<evidence type="ECO:0000259" key="6">
    <source>
        <dbReference type="Pfam" id="PF04542"/>
    </source>
</evidence>
<dbReference type="InterPro" id="IPR013249">
    <property type="entry name" value="RNA_pol_sigma70_r4_t2"/>
</dbReference>
<evidence type="ECO:0000313" key="8">
    <source>
        <dbReference type="EMBL" id="ABJ84492.1"/>
    </source>
</evidence>
<evidence type="ECO:0000256" key="3">
    <source>
        <dbReference type="ARBA" id="ARBA00023082"/>
    </source>
</evidence>
<comment type="similarity">
    <text evidence="1">Belongs to the sigma-70 factor family. ECF subfamily.</text>
</comment>
<accession>Q020Z7</accession>
<dbReference type="InParanoid" id="Q020Z7"/>
<dbReference type="Pfam" id="PF08281">
    <property type="entry name" value="Sigma70_r4_2"/>
    <property type="match status" value="1"/>
</dbReference>
<evidence type="ECO:0000256" key="5">
    <source>
        <dbReference type="ARBA" id="ARBA00023163"/>
    </source>
</evidence>
<dbReference type="AlphaFoldDB" id="Q020Z7"/>
<evidence type="ECO:0000259" key="7">
    <source>
        <dbReference type="Pfam" id="PF08281"/>
    </source>
</evidence>
<evidence type="ECO:0000256" key="2">
    <source>
        <dbReference type="ARBA" id="ARBA00023015"/>
    </source>
</evidence>
<dbReference type="InterPro" id="IPR039425">
    <property type="entry name" value="RNA_pol_sigma-70-like"/>
</dbReference>
<dbReference type="GO" id="GO:0003677">
    <property type="term" value="F:DNA binding"/>
    <property type="evidence" value="ECO:0007669"/>
    <property type="project" value="UniProtKB-KW"/>
</dbReference>
<dbReference type="EMBL" id="CP000473">
    <property type="protein sequence ID" value="ABJ84492.1"/>
    <property type="molecule type" value="Genomic_DNA"/>
</dbReference>
<reference evidence="8" key="1">
    <citation type="submission" date="2006-10" db="EMBL/GenBank/DDBJ databases">
        <title>Complete sequence of Solibacter usitatus Ellin6076.</title>
        <authorList>
            <consortium name="US DOE Joint Genome Institute"/>
            <person name="Copeland A."/>
            <person name="Lucas S."/>
            <person name="Lapidus A."/>
            <person name="Barry K."/>
            <person name="Detter J.C."/>
            <person name="Glavina del Rio T."/>
            <person name="Hammon N."/>
            <person name="Israni S."/>
            <person name="Dalin E."/>
            <person name="Tice H."/>
            <person name="Pitluck S."/>
            <person name="Thompson L.S."/>
            <person name="Brettin T."/>
            <person name="Bruce D."/>
            <person name="Han C."/>
            <person name="Tapia R."/>
            <person name="Gilna P."/>
            <person name="Schmutz J."/>
            <person name="Larimer F."/>
            <person name="Land M."/>
            <person name="Hauser L."/>
            <person name="Kyrpides N."/>
            <person name="Mikhailova N."/>
            <person name="Janssen P.H."/>
            <person name="Kuske C.R."/>
            <person name="Richardson P."/>
        </authorList>
    </citation>
    <scope>NUCLEOTIDE SEQUENCE</scope>
    <source>
        <strain evidence="8">Ellin6076</strain>
    </source>
</reference>
<dbReference type="PANTHER" id="PTHR43133:SF8">
    <property type="entry name" value="RNA POLYMERASE SIGMA FACTOR HI_1459-RELATED"/>
    <property type="match status" value="1"/>
</dbReference>
<keyword evidence="5" id="KW-0804">Transcription</keyword>
<dbReference type="HOGENOM" id="CLU_047691_9_3_0"/>
<evidence type="ECO:0000256" key="1">
    <source>
        <dbReference type="ARBA" id="ARBA00010641"/>
    </source>
</evidence>
<feature type="domain" description="RNA polymerase sigma-70 region 2" evidence="6">
    <location>
        <begin position="26"/>
        <end position="94"/>
    </location>
</feature>
<sequence>MGAVSLNNAEVIGLTAVRQSCDFGELMREHRSMVFSVAYHFLHDRDLADEIAQEVFLSLHTHLSSLESPLHAGFWLRKVAVQRSIDASRKRKRRPQVALDDVAEPSVKPPAGDPMLGEMLRRLIATLAEAPRMAMVLRYQEDLDPTEIAEIMGIPLGTVKSHIQRSLALLREKLERRGVGER</sequence>
<gene>
    <name evidence="8" type="ordered locus">Acid_3520</name>
</gene>